<dbReference type="Gene3D" id="3.40.50.620">
    <property type="entry name" value="HUPs"/>
    <property type="match status" value="2"/>
</dbReference>
<evidence type="ECO:0000313" key="2">
    <source>
        <dbReference type="EMBL" id="VVA13058.1"/>
    </source>
</evidence>
<evidence type="ECO:0000256" key="1">
    <source>
        <dbReference type="ARBA" id="ARBA00030268"/>
    </source>
</evidence>
<dbReference type="PANTHER" id="PTHR10055">
    <property type="entry name" value="TRYPTOPHANYL-TRNA SYNTHETASE"/>
    <property type="match status" value="1"/>
</dbReference>
<dbReference type="GO" id="GO:0006436">
    <property type="term" value="P:tryptophanyl-tRNA aminoacylation"/>
    <property type="evidence" value="ECO:0007669"/>
    <property type="project" value="TreeGrafter"/>
</dbReference>
<dbReference type="GO" id="GO:0004830">
    <property type="term" value="F:tryptophan-tRNA ligase activity"/>
    <property type="evidence" value="ECO:0007669"/>
    <property type="project" value="TreeGrafter"/>
</dbReference>
<protein>
    <recommendedName>
        <fullName evidence="1">Tryptophanyl-tRNA synthetase</fullName>
    </recommendedName>
</protein>
<dbReference type="InParanoid" id="A0A5E4EGU5"/>
<dbReference type="InterPro" id="IPR014729">
    <property type="entry name" value="Rossmann-like_a/b/a_fold"/>
</dbReference>
<dbReference type="PANTHER" id="PTHR10055:SF1">
    <property type="entry name" value="TRYPTOPHAN--TRNA LIGASE, CYTOPLASMIC"/>
    <property type="match status" value="1"/>
</dbReference>
<name>A0A5E4EGU5_PRUDU</name>
<reference evidence="3" key="1">
    <citation type="journal article" date="2020" name="Plant J.">
        <title>Transposons played a major role in the diversification between the closely related almond and peach genomes: results from the almond genome sequence.</title>
        <authorList>
            <person name="Alioto T."/>
            <person name="Alexiou K.G."/>
            <person name="Bardil A."/>
            <person name="Barteri F."/>
            <person name="Castanera R."/>
            <person name="Cruz F."/>
            <person name="Dhingra A."/>
            <person name="Duval H."/>
            <person name="Fernandez I Marti A."/>
            <person name="Frias L."/>
            <person name="Galan B."/>
            <person name="Garcia J.L."/>
            <person name="Howad W."/>
            <person name="Gomez-Garrido J."/>
            <person name="Gut M."/>
            <person name="Julca I."/>
            <person name="Morata J."/>
            <person name="Puigdomenech P."/>
            <person name="Ribeca P."/>
            <person name="Rubio Cabetas M.J."/>
            <person name="Vlasova A."/>
            <person name="Wirthensohn M."/>
            <person name="Garcia-Mas J."/>
            <person name="Gabaldon T."/>
            <person name="Casacuberta J.M."/>
            <person name="Arus P."/>
        </authorList>
    </citation>
    <scope>NUCLEOTIDE SEQUENCE [LARGE SCALE GENOMIC DNA]</scope>
    <source>
        <strain evidence="3">cv. Texas</strain>
    </source>
</reference>
<dbReference type="Proteomes" id="UP000327085">
    <property type="component" value="Chromosome 6"/>
</dbReference>
<dbReference type="AlphaFoldDB" id="A0A5E4EGU5"/>
<dbReference type="GO" id="GO:0005737">
    <property type="term" value="C:cytoplasm"/>
    <property type="evidence" value="ECO:0007669"/>
    <property type="project" value="TreeGrafter"/>
</dbReference>
<gene>
    <name evidence="2" type="ORF">ALMOND_2B032298</name>
</gene>
<keyword evidence="2" id="KW-0436">Ligase</keyword>
<proteinExistence type="predicted"/>
<dbReference type="EMBL" id="CABIKO010000006">
    <property type="protein sequence ID" value="VVA13058.1"/>
    <property type="molecule type" value="Genomic_DNA"/>
</dbReference>
<evidence type="ECO:0000313" key="3">
    <source>
        <dbReference type="Proteomes" id="UP000327085"/>
    </source>
</evidence>
<dbReference type="Gramene" id="VVA13058">
    <property type="protein sequence ID" value="VVA13058"/>
    <property type="gene ID" value="Prudul26B032298"/>
</dbReference>
<sequence length="155" mass="18322">MDVRLSENRPVLVDRIHRLTSRAPHVFLRRGVFFAHRDLNEILEEGLPLRHCIWFILSPSCSIFARGLKKCMWKNLTVEEKPSSSRILIMLSFYKNMVKVGKCVTYNKVVGIFGFTCEDYIGKVFHLCRQFHHFQVPFHIFQWPRQYSLLNSLHG</sequence>
<organism evidence="2 3">
    <name type="scientific">Prunus dulcis</name>
    <name type="common">Almond</name>
    <name type="synonym">Amygdalus dulcis</name>
    <dbReference type="NCBI Taxonomy" id="3755"/>
    <lineage>
        <taxon>Eukaryota</taxon>
        <taxon>Viridiplantae</taxon>
        <taxon>Streptophyta</taxon>
        <taxon>Embryophyta</taxon>
        <taxon>Tracheophyta</taxon>
        <taxon>Spermatophyta</taxon>
        <taxon>Magnoliopsida</taxon>
        <taxon>eudicotyledons</taxon>
        <taxon>Gunneridae</taxon>
        <taxon>Pentapetalae</taxon>
        <taxon>rosids</taxon>
        <taxon>fabids</taxon>
        <taxon>Rosales</taxon>
        <taxon>Rosaceae</taxon>
        <taxon>Amygdaloideae</taxon>
        <taxon>Amygdaleae</taxon>
        <taxon>Prunus</taxon>
    </lineage>
</organism>
<accession>A0A5E4EGU5</accession>